<protein>
    <recommendedName>
        <fullName evidence="2">Disulfide reductase</fullName>
    </recommendedName>
</protein>
<accession>X0SRF8</accession>
<name>X0SRF8_9ZZZZ</name>
<comment type="caution">
    <text evidence="1">The sequence shown here is derived from an EMBL/GenBank/DDBJ whole genome shotgun (WGS) entry which is preliminary data.</text>
</comment>
<organism evidence="1">
    <name type="scientific">marine sediment metagenome</name>
    <dbReference type="NCBI Taxonomy" id="412755"/>
    <lineage>
        <taxon>unclassified sequences</taxon>
        <taxon>metagenomes</taxon>
        <taxon>ecological metagenomes</taxon>
    </lineage>
</organism>
<evidence type="ECO:0000313" key="1">
    <source>
        <dbReference type="EMBL" id="GAF83664.1"/>
    </source>
</evidence>
<reference evidence="1" key="1">
    <citation type="journal article" date="2014" name="Front. Microbiol.">
        <title>High frequency of phylogenetically diverse reductive dehalogenase-homologous genes in deep subseafloor sedimentary metagenomes.</title>
        <authorList>
            <person name="Kawai M."/>
            <person name="Futagami T."/>
            <person name="Toyoda A."/>
            <person name="Takaki Y."/>
            <person name="Nishi S."/>
            <person name="Hori S."/>
            <person name="Arai W."/>
            <person name="Tsubouchi T."/>
            <person name="Morono Y."/>
            <person name="Uchiyama I."/>
            <person name="Ito T."/>
            <person name="Fujiyama A."/>
            <person name="Inagaki F."/>
            <person name="Takami H."/>
        </authorList>
    </citation>
    <scope>NUCLEOTIDE SEQUENCE</scope>
    <source>
        <strain evidence="1">Expedition CK06-06</strain>
    </source>
</reference>
<sequence length="69" mass="7670">MEERRIGVYVCHCGSNIADIVDVEAVSKYAGGLDSVVVARDYKFICSDPGQELIKQDIKEQRLNRVVVA</sequence>
<dbReference type="EMBL" id="BARS01007487">
    <property type="protein sequence ID" value="GAF83664.1"/>
    <property type="molecule type" value="Genomic_DNA"/>
</dbReference>
<dbReference type="AlphaFoldDB" id="X0SRF8"/>
<proteinExistence type="predicted"/>
<gene>
    <name evidence="1" type="ORF">S01H1_14402</name>
</gene>
<evidence type="ECO:0008006" key="2">
    <source>
        <dbReference type="Google" id="ProtNLM"/>
    </source>
</evidence>
<feature type="non-terminal residue" evidence="1">
    <location>
        <position position="69"/>
    </location>
</feature>